<name>A0A8H6SWX8_9AGAR</name>
<dbReference type="AlphaFoldDB" id="A0A8H6SWX8"/>
<reference evidence="2" key="1">
    <citation type="submission" date="2020-05" db="EMBL/GenBank/DDBJ databases">
        <title>Mycena genomes resolve the evolution of fungal bioluminescence.</title>
        <authorList>
            <person name="Tsai I.J."/>
        </authorList>
    </citation>
    <scope>NUCLEOTIDE SEQUENCE</scope>
    <source>
        <strain evidence="2">171206Taipei</strain>
    </source>
</reference>
<keyword evidence="1" id="KW-0175">Coiled coil</keyword>
<protein>
    <submittedName>
        <fullName evidence="2">F-box domain-containing protein</fullName>
    </submittedName>
</protein>
<dbReference type="GeneID" id="59343434"/>
<comment type="caution">
    <text evidence="2">The sequence shown here is derived from an EMBL/GenBank/DDBJ whole genome shotgun (WGS) entry which is preliminary data.</text>
</comment>
<feature type="coiled-coil region" evidence="1">
    <location>
        <begin position="56"/>
        <end position="86"/>
    </location>
</feature>
<organism evidence="2 3">
    <name type="scientific">Mycena indigotica</name>
    <dbReference type="NCBI Taxonomy" id="2126181"/>
    <lineage>
        <taxon>Eukaryota</taxon>
        <taxon>Fungi</taxon>
        <taxon>Dikarya</taxon>
        <taxon>Basidiomycota</taxon>
        <taxon>Agaricomycotina</taxon>
        <taxon>Agaricomycetes</taxon>
        <taxon>Agaricomycetidae</taxon>
        <taxon>Agaricales</taxon>
        <taxon>Marasmiineae</taxon>
        <taxon>Mycenaceae</taxon>
        <taxon>Mycena</taxon>
    </lineage>
</organism>
<accession>A0A8H6SWX8</accession>
<evidence type="ECO:0000256" key="1">
    <source>
        <dbReference type="SAM" id="Coils"/>
    </source>
</evidence>
<evidence type="ECO:0000313" key="2">
    <source>
        <dbReference type="EMBL" id="KAF7306191.1"/>
    </source>
</evidence>
<sequence length="576" mass="64133">MASESYPPSSDHFFSSRLLPTSVECEHIFALLRNRSTLSSGLNEIRSFPAKATPDLLKYEATIAEVQSILTRLRNEQRQLQRYAQACASIFSPIRQLPPELLLPILKDCVSDIPVNAQPHLDIDTDRGAAARFAGPPLAMDSEDRLMLFRAAKQGWVLLSTVCLYWQRLIFGAPHIWANIEIMGLKPQYDLLVAEFVRLTVARAGDELSLDVVAKLHFPAWPPQRHTLQEITATFGALEEARGRLHRLESVEIKFSAYDNHFISQWDVLRSAPVLNRVIFDIGSNLGPPQLPWQQLRDIRVTFTDSTASSNALSFLEQCPASCTITMYGAIKTFHGWPDSGGALHSDISRLVVVNDNPARLHLYSHSKTTLLGKLFGRLVLPNLRTLKFAIADAGLPAAPWDAKGFRKLASHAENLTTLQLCNIAIPPVALLAALHAVPRLGELWVEDVELCGGKNPVVLNDTVFATLRDDMALVPMLRKLSVVSYFQFKAELLAQCLLARAQLVTDVSLDGAVQFSFEACVLVETCDEDAYIARAIELIELVEDVLFAEISPEDERLEIGLYYDVAKWRDVCIVT</sequence>
<keyword evidence="3" id="KW-1185">Reference proteome</keyword>
<evidence type="ECO:0000313" key="3">
    <source>
        <dbReference type="Proteomes" id="UP000636479"/>
    </source>
</evidence>
<dbReference type="EMBL" id="JACAZF010000004">
    <property type="protein sequence ID" value="KAF7306191.1"/>
    <property type="molecule type" value="Genomic_DNA"/>
</dbReference>
<dbReference type="Proteomes" id="UP000636479">
    <property type="component" value="Unassembled WGS sequence"/>
</dbReference>
<gene>
    <name evidence="2" type="ORF">MIND_00409400</name>
</gene>
<dbReference type="RefSeq" id="XP_037221210.1">
    <property type="nucleotide sequence ID" value="XM_037360918.1"/>
</dbReference>
<proteinExistence type="predicted"/>
<dbReference type="OrthoDB" id="3266451at2759"/>